<evidence type="ECO:0000313" key="3">
    <source>
        <dbReference type="Proteomes" id="UP000019151"/>
    </source>
</evidence>
<gene>
    <name evidence="2" type="ORF">J421_6330</name>
</gene>
<dbReference type="KEGG" id="gba:J421_6330"/>
<keyword evidence="3" id="KW-1185">Reference proteome</keyword>
<dbReference type="InParanoid" id="W0RU72"/>
<proteinExistence type="predicted"/>
<evidence type="ECO:0000313" key="2">
    <source>
        <dbReference type="EMBL" id="AHG93865.1"/>
    </source>
</evidence>
<accession>W0RU72</accession>
<geneLocation type="plasmid" evidence="2 3">
    <name>2</name>
</geneLocation>
<name>W0RU72_9BACT</name>
<keyword evidence="1" id="KW-0732">Signal</keyword>
<sequence>MNARTLARVLTGALGVAGIVAAAPLAAQSATPATRPVATFRVATYNHDRTMPAVVVVGDSAGQLVASYRLAKDQSEHRMGVFVYGEDLVVVGETEKGVLELVFEKQAQRVTGGEVTGRWSRGEQEGVLRGRVKS</sequence>
<organism evidence="2 3">
    <name type="scientific">Gemmatirosa kalamazoonensis</name>
    <dbReference type="NCBI Taxonomy" id="861299"/>
    <lineage>
        <taxon>Bacteria</taxon>
        <taxon>Pseudomonadati</taxon>
        <taxon>Gemmatimonadota</taxon>
        <taxon>Gemmatimonadia</taxon>
        <taxon>Gemmatimonadales</taxon>
        <taxon>Gemmatimonadaceae</taxon>
        <taxon>Gemmatirosa</taxon>
    </lineage>
</organism>
<dbReference type="RefSeq" id="WP_148306672.1">
    <property type="nucleotide sequence ID" value="NZ_CP007130.1"/>
</dbReference>
<dbReference type="AlphaFoldDB" id="W0RU72"/>
<dbReference type="Proteomes" id="UP000019151">
    <property type="component" value="Plasmid 2"/>
</dbReference>
<feature type="chain" id="PRO_5004794617" evidence="1">
    <location>
        <begin position="23"/>
        <end position="134"/>
    </location>
</feature>
<feature type="signal peptide" evidence="1">
    <location>
        <begin position="1"/>
        <end position="22"/>
    </location>
</feature>
<dbReference type="EMBL" id="CP007130">
    <property type="protein sequence ID" value="AHG93865.1"/>
    <property type="molecule type" value="Genomic_DNA"/>
</dbReference>
<dbReference type="HOGENOM" id="CLU_1924546_0_0_0"/>
<keyword evidence="2" id="KW-0614">Plasmid</keyword>
<protein>
    <submittedName>
        <fullName evidence="2">Uncharacterized protein</fullName>
    </submittedName>
</protein>
<reference evidence="2 3" key="1">
    <citation type="journal article" date="2014" name="Genome Announc.">
        <title>Genome Sequence and Methylome of Soil Bacterium Gemmatirosa kalamazoonensis KBS708T, a Member of the Rarely Cultivated Gemmatimonadetes Phylum.</title>
        <authorList>
            <person name="Debruyn J.M."/>
            <person name="Radosevich M."/>
            <person name="Wommack K.E."/>
            <person name="Polson S.W."/>
            <person name="Hauser L.J."/>
            <person name="Fawaz M.N."/>
            <person name="Korlach J."/>
            <person name="Tsai Y.C."/>
        </authorList>
    </citation>
    <scope>NUCLEOTIDE SEQUENCE [LARGE SCALE GENOMIC DNA]</scope>
    <source>
        <strain evidence="2 3">KBS708</strain>
        <plasmid evidence="3">Plasmid 2</plasmid>
    </source>
</reference>
<evidence type="ECO:0000256" key="1">
    <source>
        <dbReference type="SAM" id="SignalP"/>
    </source>
</evidence>